<protein>
    <recommendedName>
        <fullName evidence="4">HTH araC/xylS-type domain-containing protein</fullName>
    </recommendedName>
</protein>
<proteinExistence type="predicted"/>
<dbReference type="AlphaFoldDB" id="A0A0D2J5T6"/>
<dbReference type="PANTHER" id="PTHR47893:SF1">
    <property type="entry name" value="REGULATORY PROTEIN PCHR"/>
    <property type="match status" value="1"/>
</dbReference>
<dbReference type="Pfam" id="PF12833">
    <property type="entry name" value="HTH_18"/>
    <property type="match status" value="1"/>
</dbReference>
<dbReference type="EMBL" id="AZAC01000078">
    <property type="protein sequence ID" value="KIX11046.1"/>
    <property type="molecule type" value="Genomic_DNA"/>
</dbReference>
<dbReference type="GO" id="GO:0003700">
    <property type="term" value="F:DNA-binding transcription factor activity"/>
    <property type="evidence" value="ECO:0007669"/>
    <property type="project" value="InterPro"/>
</dbReference>
<dbReference type="InterPro" id="IPR018062">
    <property type="entry name" value="HTH_AraC-typ_CS"/>
</dbReference>
<dbReference type="Proteomes" id="UP000032233">
    <property type="component" value="Unassembled WGS sequence"/>
</dbReference>
<feature type="domain" description="HTH araC/xylS-type" evidence="4">
    <location>
        <begin position="267"/>
        <end position="365"/>
    </location>
</feature>
<dbReference type="SUPFAM" id="SSF46689">
    <property type="entry name" value="Homeodomain-like"/>
    <property type="match status" value="2"/>
</dbReference>
<dbReference type="InParanoid" id="A0A0D2J5T6"/>
<accession>A0A0D2J5T6</accession>
<evidence type="ECO:0000313" key="6">
    <source>
        <dbReference type="Proteomes" id="UP000032233"/>
    </source>
</evidence>
<reference evidence="5 6" key="1">
    <citation type="submission" date="2013-11" db="EMBL/GenBank/DDBJ databases">
        <title>Metagenomic analysis of a methanogenic consortium involved in long chain n-alkane degradation.</title>
        <authorList>
            <person name="Davidova I.A."/>
            <person name="Callaghan A.V."/>
            <person name="Wawrik B."/>
            <person name="Pruitt S."/>
            <person name="Marks C."/>
            <person name="Duncan K.E."/>
            <person name="Suflita J.M."/>
        </authorList>
    </citation>
    <scope>NUCLEOTIDE SEQUENCE [LARGE SCALE GENOMIC DNA]</scope>
    <source>
        <strain evidence="5 6">SPR</strain>
    </source>
</reference>
<dbReference type="OrthoDB" id="9804543at2"/>
<organism evidence="5 6">
    <name type="scientific">Dethiosulfatarculus sandiegensis</name>
    <dbReference type="NCBI Taxonomy" id="1429043"/>
    <lineage>
        <taxon>Bacteria</taxon>
        <taxon>Pseudomonadati</taxon>
        <taxon>Thermodesulfobacteriota</taxon>
        <taxon>Desulfarculia</taxon>
        <taxon>Desulfarculales</taxon>
        <taxon>Desulfarculaceae</taxon>
        <taxon>Dethiosulfatarculus</taxon>
    </lineage>
</organism>
<dbReference type="Gene3D" id="1.10.10.60">
    <property type="entry name" value="Homeodomain-like"/>
    <property type="match status" value="2"/>
</dbReference>
<dbReference type="SMART" id="SM00342">
    <property type="entry name" value="HTH_ARAC"/>
    <property type="match status" value="1"/>
</dbReference>
<keyword evidence="6" id="KW-1185">Reference proteome</keyword>
<dbReference type="PROSITE" id="PS00041">
    <property type="entry name" value="HTH_ARAC_FAMILY_1"/>
    <property type="match status" value="1"/>
</dbReference>
<dbReference type="InterPro" id="IPR009057">
    <property type="entry name" value="Homeodomain-like_sf"/>
</dbReference>
<dbReference type="InterPro" id="IPR053142">
    <property type="entry name" value="PchR_regulatory_protein"/>
</dbReference>
<name>A0A0D2J5T6_9BACT</name>
<evidence type="ECO:0000313" key="5">
    <source>
        <dbReference type="EMBL" id="KIX11046.1"/>
    </source>
</evidence>
<dbReference type="PANTHER" id="PTHR47893">
    <property type="entry name" value="REGULATORY PROTEIN PCHR"/>
    <property type="match status" value="1"/>
</dbReference>
<evidence type="ECO:0000256" key="3">
    <source>
        <dbReference type="ARBA" id="ARBA00023163"/>
    </source>
</evidence>
<comment type="caution">
    <text evidence="5">The sequence shown here is derived from an EMBL/GenBank/DDBJ whole genome shotgun (WGS) entry which is preliminary data.</text>
</comment>
<dbReference type="InterPro" id="IPR018060">
    <property type="entry name" value="HTH_AraC"/>
</dbReference>
<gene>
    <name evidence="5" type="ORF">X474_27565</name>
</gene>
<dbReference type="PROSITE" id="PS01124">
    <property type="entry name" value="HTH_ARAC_FAMILY_2"/>
    <property type="match status" value="1"/>
</dbReference>
<sequence>MGNSVIPPDRPGNYAPLEDINCKSDMASCTPLHEENMRPSVLPGKFGSFTFSYSADKGHDLERRLRFDDAGNMVGEAGSIQFVTVKPGFHILATRTNPGFMPSYSFDLQNMPLTFSFCLSGKVDINFNGCGSRRPASFLNQRGVNALMCLDQSSGHSHYLSDEVSNSVSILLHPDLLADYWGKEMAAIPEECHRILRKRNRLLTLPMTPEMHQVTAEAFSSRYQGSAARLHLESCALELLAMQTDRLTRDRLLNRPCLNRPDEERIRAAAEILIEKMADPPTISTLAGQVGVNESKLRRGFKEVFDLPPLQFLMHQRMTRARELLTSRSLDVTQAASNVGYTNVSHFIICYRRVFGVTPGRHKTGRTSY</sequence>
<keyword evidence="2" id="KW-0238">DNA-binding</keyword>
<evidence type="ECO:0000256" key="1">
    <source>
        <dbReference type="ARBA" id="ARBA00023015"/>
    </source>
</evidence>
<keyword evidence="3" id="KW-0804">Transcription</keyword>
<evidence type="ECO:0000256" key="2">
    <source>
        <dbReference type="ARBA" id="ARBA00023125"/>
    </source>
</evidence>
<evidence type="ECO:0000259" key="4">
    <source>
        <dbReference type="PROSITE" id="PS01124"/>
    </source>
</evidence>
<dbReference type="STRING" id="1429043.X474_27565"/>
<keyword evidence="1" id="KW-0805">Transcription regulation</keyword>
<dbReference type="GO" id="GO:0043565">
    <property type="term" value="F:sequence-specific DNA binding"/>
    <property type="evidence" value="ECO:0007669"/>
    <property type="project" value="InterPro"/>
</dbReference>